<protein>
    <submittedName>
        <fullName evidence="1">Uncharacterized protein</fullName>
    </submittedName>
</protein>
<organism evidence="1">
    <name type="scientific">Caldithrix abyssi</name>
    <dbReference type="NCBI Taxonomy" id="187145"/>
    <lineage>
        <taxon>Bacteria</taxon>
        <taxon>Pseudomonadati</taxon>
        <taxon>Calditrichota</taxon>
        <taxon>Calditrichia</taxon>
        <taxon>Calditrichales</taxon>
        <taxon>Calditrichaceae</taxon>
        <taxon>Caldithrix</taxon>
    </lineage>
</organism>
<evidence type="ECO:0000313" key="1">
    <source>
        <dbReference type="EMBL" id="HED11031.1"/>
    </source>
</evidence>
<comment type="caution">
    <text evidence="1">The sequence shown here is derived from an EMBL/GenBank/DDBJ whole genome shotgun (WGS) entry which is preliminary data.</text>
</comment>
<dbReference type="EMBL" id="DRLD01000273">
    <property type="protein sequence ID" value="HED11031.1"/>
    <property type="molecule type" value="Genomic_DNA"/>
</dbReference>
<dbReference type="AlphaFoldDB" id="A0A7V1LN31"/>
<reference evidence="1" key="1">
    <citation type="journal article" date="2020" name="mSystems">
        <title>Genome- and Community-Level Interaction Insights into Carbon Utilization and Element Cycling Functions of Hydrothermarchaeota in Hydrothermal Sediment.</title>
        <authorList>
            <person name="Zhou Z."/>
            <person name="Liu Y."/>
            <person name="Xu W."/>
            <person name="Pan J."/>
            <person name="Luo Z.H."/>
            <person name="Li M."/>
        </authorList>
    </citation>
    <scope>NUCLEOTIDE SEQUENCE [LARGE SCALE GENOMIC DNA]</scope>
    <source>
        <strain evidence="1">HyVt-456</strain>
    </source>
</reference>
<accession>A0A7V1LN31</accession>
<proteinExistence type="predicted"/>
<sequence>MMDKDQMSVEFAKIFFNAHPEKLSDDPEKAFDSINNVQKMYKKKLYKELHNKNEKFVDRYFEDKSDKYL</sequence>
<gene>
    <name evidence="1" type="ORF">ENJ10_10110</name>
</gene>
<name>A0A7V1LN31_CALAY</name>
<dbReference type="Proteomes" id="UP000886005">
    <property type="component" value="Unassembled WGS sequence"/>
</dbReference>